<evidence type="ECO:0000313" key="3">
    <source>
        <dbReference type="Proteomes" id="UP000571554"/>
    </source>
</evidence>
<proteinExistence type="predicted"/>
<gene>
    <name evidence="2" type="ORF">F4827_002945</name>
</gene>
<keyword evidence="1" id="KW-1133">Transmembrane helix</keyword>
<dbReference type="Proteomes" id="UP000571554">
    <property type="component" value="Unassembled WGS sequence"/>
</dbReference>
<evidence type="ECO:0000313" key="2">
    <source>
        <dbReference type="EMBL" id="MBB6103090.1"/>
    </source>
</evidence>
<reference evidence="2 3" key="1">
    <citation type="submission" date="2020-08" db="EMBL/GenBank/DDBJ databases">
        <title>Above-ground endophytic microbial communities from plants in different locations in the United States.</title>
        <authorList>
            <person name="Frank C."/>
        </authorList>
    </citation>
    <scope>NUCLEOTIDE SEQUENCE [LARGE SCALE GENOMIC DNA]</scope>
    <source>
        <strain evidence="2 3">WP4_2_2</strain>
    </source>
</reference>
<dbReference type="Gene3D" id="1.20.1250.20">
    <property type="entry name" value="MFS general substrate transporter like domains"/>
    <property type="match status" value="1"/>
</dbReference>
<accession>A0A7W9TZH4</accession>
<keyword evidence="1" id="KW-0812">Transmembrane</keyword>
<keyword evidence="1" id="KW-0472">Membrane</keyword>
<dbReference type="InterPro" id="IPR036259">
    <property type="entry name" value="MFS_trans_sf"/>
</dbReference>
<name>A0A7W9TZH4_9BURK</name>
<dbReference type="AlphaFoldDB" id="A0A7W9TZH4"/>
<protein>
    <submittedName>
        <fullName evidence="2">Putative MFS family arabinose efflux permease</fullName>
    </submittedName>
</protein>
<comment type="caution">
    <text evidence="2">The sequence shown here is derived from an EMBL/GenBank/DDBJ whole genome shotgun (WGS) entry which is preliminary data.</text>
</comment>
<feature type="transmembrane region" description="Helical" evidence="1">
    <location>
        <begin position="34"/>
        <end position="59"/>
    </location>
</feature>
<keyword evidence="3" id="KW-1185">Reference proteome</keyword>
<feature type="transmembrane region" description="Helical" evidence="1">
    <location>
        <begin position="7"/>
        <end position="28"/>
    </location>
</feature>
<sequence>MFGRRRYIALGYVMFAAALLMLSLRTLTDVSMDVILPALFLQGLTVPFVMAQVAGMTFVDFTEDDFQHAYAFKNIVRQIATAAGTGAASLWLQYGGRSRARVLSIASRCSIWAACRRCPT</sequence>
<dbReference type="EMBL" id="JACHBW010000008">
    <property type="protein sequence ID" value="MBB6103090.1"/>
    <property type="molecule type" value="Genomic_DNA"/>
</dbReference>
<dbReference type="RefSeq" id="WP_260175218.1">
    <property type="nucleotide sequence ID" value="NZ_JACHBW010000008.1"/>
</dbReference>
<evidence type="ECO:0000256" key="1">
    <source>
        <dbReference type="SAM" id="Phobius"/>
    </source>
</evidence>
<organism evidence="2 3">
    <name type="scientific">Paraburkholderia bannensis</name>
    <dbReference type="NCBI Taxonomy" id="765414"/>
    <lineage>
        <taxon>Bacteria</taxon>
        <taxon>Pseudomonadati</taxon>
        <taxon>Pseudomonadota</taxon>
        <taxon>Betaproteobacteria</taxon>
        <taxon>Burkholderiales</taxon>
        <taxon>Burkholderiaceae</taxon>
        <taxon>Paraburkholderia</taxon>
    </lineage>
</organism>
<dbReference type="SUPFAM" id="SSF103473">
    <property type="entry name" value="MFS general substrate transporter"/>
    <property type="match status" value="1"/>
</dbReference>